<keyword evidence="3" id="KW-1185">Reference proteome</keyword>
<gene>
    <name evidence="2" type="ORF">BD310DRAFT_651984</name>
</gene>
<dbReference type="EMBL" id="ML145161">
    <property type="protein sequence ID" value="TBU55893.1"/>
    <property type="molecule type" value="Genomic_DNA"/>
</dbReference>
<dbReference type="AlphaFoldDB" id="A0A4Q9PNN3"/>
<protein>
    <submittedName>
        <fullName evidence="2">Uncharacterized protein</fullName>
    </submittedName>
</protein>
<dbReference type="Proteomes" id="UP000292082">
    <property type="component" value="Unassembled WGS sequence"/>
</dbReference>
<feature type="region of interest" description="Disordered" evidence="1">
    <location>
        <begin position="177"/>
        <end position="213"/>
    </location>
</feature>
<evidence type="ECO:0000313" key="3">
    <source>
        <dbReference type="Proteomes" id="UP000292082"/>
    </source>
</evidence>
<feature type="region of interest" description="Disordered" evidence="1">
    <location>
        <begin position="77"/>
        <end position="111"/>
    </location>
</feature>
<evidence type="ECO:0000313" key="2">
    <source>
        <dbReference type="EMBL" id="TBU55893.1"/>
    </source>
</evidence>
<proteinExistence type="predicted"/>
<name>A0A4Q9PNN3_9APHY</name>
<feature type="region of interest" description="Disordered" evidence="1">
    <location>
        <begin position="1"/>
        <end position="63"/>
    </location>
</feature>
<evidence type="ECO:0000256" key="1">
    <source>
        <dbReference type="SAM" id="MobiDB-lite"/>
    </source>
</evidence>
<organism evidence="2 3">
    <name type="scientific">Dichomitus squalens</name>
    <dbReference type="NCBI Taxonomy" id="114155"/>
    <lineage>
        <taxon>Eukaryota</taxon>
        <taxon>Fungi</taxon>
        <taxon>Dikarya</taxon>
        <taxon>Basidiomycota</taxon>
        <taxon>Agaricomycotina</taxon>
        <taxon>Agaricomycetes</taxon>
        <taxon>Polyporales</taxon>
        <taxon>Polyporaceae</taxon>
        <taxon>Dichomitus</taxon>
    </lineage>
</organism>
<sequence>MSARSHMSACPHPPSTPHALDKPGRGRGHRPLWMSKREPPSRAFPAHHRPPFIPPSPSQTATSPFATRLLAPTAAALASPISSPCRHPPRPARPGILSANQPSACDRISTKPRSCDIPRERANVHHPHTLLPVACQSGTAHDPRPPAYQSPRCPPLPSSCGRADNSIIALCHRRRRTRVQERRVRPDVSRSTPPLTGKHRPWPSRPGECDVAT</sequence>
<feature type="compositionally biased region" description="Basic and acidic residues" evidence="1">
    <location>
        <begin position="178"/>
        <end position="188"/>
    </location>
</feature>
<reference evidence="2 3" key="1">
    <citation type="submission" date="2019-01" db="EMBL/GenBank/DDBJ databases">
        <title>Draft genome sequences of three monokaryotic isolates of the white-rot basidiomycete fungus Dichomitus squalens.</title>
        <authorList>
            <consortium name="DOE Joint Genome Institute"/>
            <person name="Lopez S.C."/>
            <person name="Andreopoulos B."/>
            <person name="Pangilinan J."/>
            <person name="Lipzen A."/>
            <person name="Riley R."/>
            <person name="Ahrendt S."/>
            <person name="Ng V."/>
            <person name="Barry K."/>
            <person name="Daum C."/>
            <person name="Grigoriev I.V."/>
            <person name="Hilden K.S."/>
            <person name="Makela M.R."/>
            <person name="de Vries R.P."/>
        </authorList>
    </citation>
    <scope>NUCLEOTIDE SEQUENCE [LARGE SCALE GENOMIC DNA]</scope>
    <source>
        <strain evidence="2 3">CBS 464.89</strain>
    </source>
</reference>
<accession>A0A4Q9PNN3</accession>